<name>A0A397IEH9_9GLOM</name>
<proteinExistence type="predicted"/>
<dbReference type="AlphaFoldDB" id="A0A397IEH9"/>
<dbReference type="OrthoDB" id="2444871at2759"/>
<feature type="region of interest" description="Disordered" evidence="1">
    <location>
        <begin position="1"/>
        <end position="41"/>
    </location>
</feature>
<sequence length="81" mass="9782">MHKTKQKRFAMNEIESHKQKGKKKVIENSDEEEKEKEEKKKLKKTVFKKKKKEAKITFDLAHNLNDLTKKFEKIQLNLIQK</sequence>
<comment type="caution">
    <text evidence="2">The sequence shown here is derived from an EMBL/GenBank/DDBJ whole genome shotgun (WGS) entry which is preliminary data.</text>
</comment>
<gene>
    <name evidence="2" type="ORF">Glove_227g39</name>
</gene>
<evidence type="ECO:0000313" key="2">
    <source>
        <dbReference type="EMBL" id="RHZ74155.1"/>
    </source>
</evidence>
<evidence type="ECO:0000256" key="1">
    <source>
        <dbReference type="SAM" id="MobiDB-lite"/>
    </source>
</evidence>
<evidence type="ECO:0000313" key="3">
    <source>
        <dbReference type="Proteomes" id="UP000266861"/>
    </source>
</evidence>
<reference evidence="2 3" key="1">
    <citation type="submission" date="2018-08" db="EMBL/GenBank/DDBJ databases">
        <title>Genome and evolution of the arbuscular mycorrhizal fungus Diversispora epigaea (formerly Glomus versiforme) and its bacterial endosymbionts.</title>
        <authorList>
            <person name="Sun X."/>
            <person name="Fei Z."/>
            <person name="Harrison M."/>
        </authorList>
    </citation>
    <scope>NUCLEOTIDE SEQUENCE [LARGE SCALE GENOMIC DNA]</scope>
    <source>
        <strain evidence="2 3">IT104</strain>
    </source>
</reference>
<protein>
    <submittedName>
        <fullName evidence="2">Uncharacterized protein</fullName>
    </submittedName>
</protein>
<dbReference type="EMBL" id="PQFF01000210">
    <property type="protein sequence ID" value="RHZ74155.1"/>
    <property type="molecule type" value="Genomic_DNA"/>
</dbReference>
<organism evidence="2 3">
    <name type="scientific">Diversispora epigaea</name>
    <dbReference type="NCBI Taxonomy" id="1348612"/>
    <lineage>
        <taxon>Eukaryota</taxon>
        <taxon>Fungi</taxon>
        <taxon>Fungi incertae sedis</taxon>
        <taxon>Mucoromycota</taxon>
        <taxon>Glomeromycotina</taxon>
        <taxon>Glomeromycetes</taxon>
        <taxon>Diversisporales</taxon>
        <taxon>Diversisporaceae</taxon>
        <taxon>Diversispora</taxon>
    </lineage>
</organism>
<keyword evidence="3" id="KW-1185">Reference proteome</keyword>
<accession>A0A397IEH9</accession>
<dbReference type="Proteomes" id="UP000266861">
    <property type="component" value="Unassembled WGS sequence"/>
</dbReference>